<sequence>FSGFSLAELDSISTFIFQKKAERGEVNLPGNG</sequence>
<organism evidence="1">
    <name type="scientific">marine sediment metagenome</name>
    <dbReference type="NCBI Taxonomy" id="412755"/>
    <lineage>
        <taxon>unclassified sequences</taxon>
        <taxon>metagenomes</taxon>
        <taxon>ecological metagenomes</taxon>
    </lineage>
</organism>
<comment type="caution">
    <text evidence="1">The sequence shown here is derived from an EMBL/GenBank/DDBJ whole genome shotgun (WGS) entry which is preliminary data.</text>
</comment>
<reference evidence="1" key="1">
    <citation type="journal article" date="2014" name="Front. Microbiol.">
        <title>High frequency of phylogenetically diverse reductive dehalogenase-homologous genes in deep subseafloor sedimentary metagenomes.</title>
        <authorList>
            <person name="Kawai M."/>
            <person name="Futagami T."/>
            <person name="Toyoda A."/>
            <person name="Takaki Y."/>
            <person name="Nishi S."/>
            <person name="Hori S."/>
            <person name="Arai W."/>
            <person name="Tsubouchi T."/>
            <person name="Morono Y."/>
            <person name="Uchiyama I."/>
            <person name="Ito T."/>
            <person name="Fujiyama A."/>
            <person name="Inagaki F."/>
            <person name="Takami H."/>
        </authorList>
    </citation>
    <scope>NUCLEOTIDE SEQUENCE</scope>
    <source>
        <strain evidence="1">Expedition CK06-06</strain>
    </source>
</reference>
<accession>X0VBJ4</accession>
<protein>
    <submittedName>
        <fullName evidence="1">Uncharacterized protein</fullName>
    </submittedName>
</protein>
<dbReference type="AlphaFoldDB" id="X0VBJ4"/>
<evidence type="ECO:0000313" key="1">
    <source>
        <dbReference type="EMBL" id="GAG15685.1"/>
    </source>
</evidence>
<proteinExistence type="predicted"/>
<gene>
    <name evidence="1" type="ORF">S01H1_50472</name>
</gene>
<feature type="non-terminal residue" evidence="1">
    <location>
        <position position="1"/>
    </location>
</feature>
<dbReference type="EMBL" id="BARS01032519">
    <property type="protein sequence ID" value="GAG15685.1"/>
    <property type="molecule type" value="Genomic_DNA"/>
</dbReference>
<name>X0VBJ4_9ZZZZ</name>